<reference evidence="1 2" key="1">
    <citation type="submission" date="2018-06" db="EMBL/GenBank/DDBJ databases">
        <title>Comparative genomics of Brasilonema spp. strains.</title>
        <authorList>
            <person name="Alvarenga D.O."/>
            <person name="Fiore M.F."/>
            <person name="Varani A.M."/>
        </authorList>
    </citation>
    <scope>NUCLEOTIDE SEQUENCE [LARGE SCALE GENOMIC DNA]</scope>
    <source>
        <strain evidence="1 2">UFV-OR1</strain>
    </source>
</reference>
<accession>A0ABX1MG39</accession>
<evidence type="ECO:0000313" key="1">
    <source>
        <dbReference type="EMBL" id="NMF67473.1"/>
    </source>
</evidence>
<dbReference type="Gene3D" id="3.40.630.30">
    <property type="match status" value="1"/>
</dbReference>
<protein>
    <submittedName>
        <fullName evidence="1">N-acetyltransferase</fullName>
    </submittedName>
</protein>
<comment type="caution">
    <text evidence="1">The sequence shown here is derived from an EMBL/GenBank/DDBJ whole genome shotgun (WGS) entry which is preliminary data.</text>
</comment>
<organism evidence="1 2">
    <name type="scientific">Brasilonema octagenarum UFV-OR1</name>
    <dbReference type="NCBI Taxonomy" id="417115"/>
    <lineage>
        <taxon>Bacteria</taxon>
        <taxon>Bacillati</taxon>
        <taxon>Cyanobacteriota</taxon>
        <taxon>Cyanophyceae</taxon>
        <taxon>Nostocales</taxon>
        <taxon>Scytonemataceae</taxon>
        <taxon>Brasilonema</taxon>
        <taxon>Octagenarum group</taxon>
    </lineage>
</organism>
<dbReference type="InterPro" id="IPR016181">
    <property type="entry name" value="Acyl_CoA_acyltransferase"/>
</dbReference>
<name>A0ABX1MG39_9CYAN</name>
<dbReference type="RefSeq" id="WP_169268999.1">
    <property type="nucleotide sequence ID" value="NZ_QMEC01000323.1"/>
</dbReference>
<proteinExistence type="predicted"/>
<keyword evidence="2" id="KW-1185">Reference proteome</keyword>
<gene>
    <name evidence="1" type="ORF">DP115_34025</name>
</gene>
<dbReference type="EMBL" id="QMEC01000323">
    <property type="protein sequence ID" value="NMF67473.1"/>
    <property type="molecule type" value="Genomic_DNA"/>
</dbReference>
<evidence type="ECO:0000313" key="2">
    <source>
        <dbReference type="Proteomes" id="UP000762253"/>
    </source>
</evidence>
<dbReference type="Proteomes" id="UP000762253">
    <property type="component" value="Unassembled WGS sequence"/>
</dbReference>
<dbReference type="SUPFAM" id="SSF55729">
    <property type="entry name" value="Acyl-CoA N-acyltransferases (Nat)"/>
    <property type="match status" value="1"/>
</dbReference>
<dbReference type="Pfam" id="PF13523">
    <property type="entry name" value="Acetyltransf_8"/>
    <property type="match status" value="1"/>
</dbReference>
<sequence>MVSMVTLLPFADGAAALLSRWLVAPHVARWYAEPQEHLDWAINPPTGGERALIAADSAQVGYLRWQVVSREVLDSVGLHDIPENSVDIDILIGEEKSVGRGIGPLALQKLVAHLQQANPAIPLL</sequence>